<feature type="region of interest" description="Disordered" evidence="1">
    <location>
        <begin position="195"/>
        <end position="215"/>
    </location>
</feature>
<keyword evidence="2" id="KW-0472">Membrane</keyword>
<dbReference type="EMBL" id="JAZHXI010000004">
    <property type="protein sequence ID" value="KAL2072193.1"/>
    <property type="molecule type" value="Genomic_DNA"/>
</dbReference>
<comment type="caution">
    <text evidence="4">The sequence shown here is derived from an EMBL/GenBank/DDBJ whole genome shotgun (WGS) entry which is preliminary data.</text>
</comment>
<name>A0ABR4CR18_9HELO</name>
<evidence type="ECO:0000256" key="2">
    <source>
        <dbReference type="SAM" id="Phobius"/>
    </source>
</evidence>
<feature type="transmembrane region" description="Helical" evidence="2">
    <location>
        <begin position="226"/>
        <end position="250"/>
    </location>
</feature>
<sequence>MIVTKFGLLMAAASTISATQVGVQELRSEPWTRELNQRAPAVIDFKTMPTCAAYYCEKTDFTGLCEPVACPSAGPEADSKDCIEKDCFCKLKFPMNCGWTACSWGDWFSFEDWFSATCPDAFKVDYTGLPKCAQSCLPDQYMIYGCITQSRSCLCQGQKTFGCASKCDEASNKTINGWFTDMCGTPIDVTTVASEEDEDGDDDAPPSQPSGKHAVQRIRPKADIHWYEYLAIVIGSLTILALLVWCILSIQLSRKTGQKSKSI</sequence>
<evidence type="ECO:0000313" key="5">
    <source>
        <dbReference type="Proteomes" id="UP001595075"/>
    </source>
</evidence>
<feature type="compositionally biased region" description="Acidic residues" evidence="1">
    <location>
        <begin position="195"/>
        <end position="204"/>
    </location>
</feature>
<keyword evidence="2" id="KW-0812">Transmembrane</keyword>
<evidence type="ECO:0000313" key="4">
    <source>
        <dbReference type="EMBL" id="KAL2072193.1"/>
    </source>
</evidence>
<proteinExistence type="predicted"/>
<feature type="signal peptide" evidence="3">
    <location>
        <begin position="1"/>
        <end position="18"/>
    </location>
</feature>
<accession>A0ABR4CR18</accession>
<organism evidence="4 5">
    <name type="scientific">Oculimacula yallundae</name>
    <dbReference type="NCBI Taxonomy" id="86028"/>
    <lineage>
        <taxon>Eukaryota</taxon>
        <taxon>Fungi</taxon>
        <taxon>Dikarya</taxon>
        <taxon>Ascomycota</taxon>
        <taxon>Pezizomycotina</taxon>
        <taxon>Leotiomycetes</taxon>
        <taxon>Helotiales</taxon>
        <taxon>Ploettnerulaceae</taxon>
        <taxon>Oculimacula</taxon>
    </lineage>
</organism>
<reference evidence="4 5" key="1">
    <citation type="journal article" date="2024" name="Commun. Biol.">
        <title>Comparative genomic analysis of thermophilic fungi reveals convergent evolutionary adaptations and gene losses.</title>
        <authorList>
            <person name="Steindorff A.S."/>
            <person name="Aguilar-Pontes M.V."/>
            <person name="Robinson A.J."/>
            <person name="Andreopoulos B."/>
            <person name="LaButti K."/>
            <person name="Kuo A."/>
            <person name="Mondo S."/>
            <person name="Riley R."/>
            <person name="Otillar R."/>
            <person name="Haridas S."/>
            <person name="Lipzen A."/>
            <person name="Grimwood J."/>
            <person name="Schmutz J."/>
            <person name="Clum A."/>
            <person name="Reid I.D."/>
            <person name="Moisan M.C."/>
            <person name="Butler G."/>
            <person name="Nguyen T.T.M."/>
            <person name="Dewar K."/>
            <person name="Conant G."/>
            <person name="Drula E."/>
            <person name="Henrissat B."/>
            <person name="Hansel C."/>
            <person name="Singer S."/>
            <person name="Hutchinson M.I."/>
            <person name="de Vries R.P."/>
            <person name="Natvig D.O."/>
            <person name="Powell A.J."/>
            <person name="Tsang A."/>
            <person name="Grigoriev I.V."/>
        </authorList>
    </citation>
    <scope>NUCLEOTIDE SEQUENCE [LARGE SCALE GENOMIC DNA]</scope>
    <source>
        <strain evidence="4 5">CBS 494.80</strain>
    </source>
</reference>
<keyword evidence="3" id="KW-0732">Signal</keyword>
<gene>
    <name evidence="4" type="ORF">VTL71DRAFT_11536</name>
</gene>
<evidence type="ECO:0000256" key="3">
    <source>
        <dbReference type="SAM" id="SignalP"/>
    </source>
</evidence>
<evidence type="ECO:0000256" key="1">
    <source>
        <dbReference type="SAM" id="MobiDB-lite"/>
    </source>
</evidence>
<keyword evidence="2" id="KW-1133">Transmembrane helix</keyword>
<feature type="chain" id="PRO_5047168878" evidence="3">
    <location>
        <begin position="19"/>
        <end position="263"/>
    </location>
</feature>
<protein>
    <submittedName>
        <fullName evidence="4">Uncharacterized protein</fullName>
    </submittedName>
</protein>
<keyword evidence="5" id="KW-1185">Reference proteome</keyword>
<dbReference type="Proteomes" id="UP001595075">
    <property type="component" value="Unassembled WGS sequence"/>
</dbReference>